<protein>
    <submittedName>
        <fullName evidence="2">Hypothetical_protein</fullName>
    </submittedName>
</protein>
<evidence type="ECO:0000313" key="1">
    <source>
        <dbReference type="EMBL" id="CAI9957531.1"/>
    </source>
</evidence>
<dbReference type="EMBL" id="CATOUU010000889">
    <property type="protein sequence ID" value="CAI9957531.1"/>
    <property type="molecule type" value="Genomic_DNA"/>
</dbReference>
<accession>A0AA86QK36</accession>
<reference evidence="1" key="1">
    <citation type="submission" date="2023-06" db="EMBL/GenBank/DDBJ databases">
        <authorList>
            <person name="Kurt Z."/>
        </authorList>
    </citation>
    <scope>NUCLEOTIDE SEQUENCE</scope>
</reference>
<dbReference type="Proteomes" id="UP001642409">
    <property type="component" value="Unassembled WGS sequence"/>
</dbReference>
<sequence length="434" mass="49848">MFKYNIIGNALRMSSSLDKQIVEQECSNDLQLFKGMKLLKASIDGKHNMQSRLEFVLQSHQTEIKNLEIKNCIINLRQAQGQFEDITFTNCIFTGSLTDKFSASLISVNLTGITLSQLQYGKITCINISREYNSQNKQYNLLSFDFSFHGALYMTNLKNIVLSSINIDLSSFLGSWQSVTFTDCTITNQLTDNFSTVNCEISSRTQDFLANFKNHHFNNLTISIWSNRRAYFNISTLKCLQWQCISLSLYNFNVNLLEFTGNFNELTFDYCTLTHIGVEKLTCKTLTLIKCGYRYSKFGSDLFRNTFCDVLNVSEAKRLCCIPATPKLNVKSSIINLKQPNYQLQRINLTGHNEILSLNVTRMNNLSSITTEITKDKKINDLVTFVKLRNEFITQNIINGTKIKQLSEMQKKLKQNIQEFNQAVKCFQFRIGSE</sequence>
<comment type="caution">
    <text evidence="1">The sequence shown here is derived from an EMBL/GenBank/DDBJ whole genome shotgun (WGS) entry which is preliminary data.</text>
</comment>
<evidence type="ECO:0000313" key="3">
    <source>
        <dbReference type="Proteomes" id="UP001642409"/>
    </source>
</evidence>
<dbReference type="AlphaFoldDB" id="A0AA86QK36"/>
<dbReference type="EMBL" id="CAXDID020000050">
    <property type="protein sequence ID" value="CAL6005158.1"/>
    <property type="molecule type" value="Genomic_DNA"/>
</dbReference>
<name>A0AA86QK36_9EUKA</name>
<gene>
    <name evidence="2" type="ORF">HINF_LOCUS19234</name>
    <name evidence="1" type="ORF">HINF_LOCUS45176</name>
</gene>
<organism evidence="1">
    <name type="scientific">Hexamita inflata</name>
    <dbReference type="NCBI Taxonomy" id="28002"/>
    <lineage>
        <taxon>Eukaryota</taxon>
        <taxon>Metamonada</taxon>
        <taxon>Diplomonadida</taxon>
        <taxon>Hexamitidae</taxon>
        <taxon>Hexamitinae</taxon>
        <taxon>Hexamita</taxon>
    </lineage>
</organism>
<evidence type="ECO:0000313" key="2">
    <source>
        <dbReference type="EMBL" id="CAL6005158.1"/>
    </source>
</evidence>
<proteinExistence type="predicted"/>
<reference evidence="2 3" key="2">
    <citation type="submission" date="2024-07" db="EMBL/GenBank/DDBJ databases">
        <authorList>
            <person name="Akdeniz Z."/>
        </authorList>
    </citation>
    <scope>NUCLEOTIDE SEQUENCE [LARGE SCALE GENOMIC DNA]</scope>
</reference>
<keyword evidence="3" id="KW-1185">Reference proteome</keyword>